<accession>A0A2N8T2K9</accession>
<organism evidence="1 2">
    <name type="scientific">Stutzerimonas stutzeri</name>
    <name type="common">Pseudomonas stutzeri</name>
    <dbReference type="NCBI Taxonomy" id="316"/>
    <lineage>
        <taxon>Bacteria</taxon>
        <taxon>Pseudomonadati</taxon>
        <taxon>Pseudomonadota</taxon>
        <taxon>Gammaproteobacteria</taxon>
        <taxon>Pseudomonadales</taxon>
        <taxon>Pseudomonadaceae</taxon>
        <taxon>Stutzerimonas</taxon>
    </lineage>
</organism>
<dbReference type="AlphaFoldDB" id="A0A2N8T2K9"/>
<protein>
    <submittedName>
        <fullName evidence="1">DUF2789 domain-containing protein</fullName>
    </submittedName>
</protein>
<dbReference type="Pfam" id="PF10982">
    <property type="entry name" value="DUF2789"/>
    <property type="match status" value="1"/>
</dbReference>
<dbReference type="EMBL" id="POUT01000007">
    <property type="protein sequence ID" value="PNG08979.1"/>
    <property type="molecule type" value="Genomic_DNA"/>
</dbReference>
<evidence type="ECO:0000313" key="2">
    <source>
        <dbReference type="Proteomes" id="UP000236023"/>
    </source>
</evidence>
<dbReference type="InterPro" id="IPR038086">
    <property type="entry name" value="DUF2789_sf"/>
</dbReference>
<name>A0A2N8T2K9_STUST</name>
<evidence type="ECO:0000313" key="1">
    <source>
        <dbReference type="EMBL" id="PNG08979.1"/>
    </source>
</evidence>
<gene>
    <name evidence="1" type="ORF">CXK94_13215</name>
</gene>
<proteinExistence type="predicted"/>
<dbReference type="InterPro" id="IPR021250">
    <property type="entry name" value="DUF2789"/>
</dbReference>
<comment type="caution">
    <text evidence="1">The sequence shown here is derived from an EMBL/GenBank/DDBJ whole genome shotgun (WGS) entry which is preliminary data.</text>
</comment>
<sequence>MEQSIHAFHNLFEQLGLPNDDASIKRFIETHSPLPEGMYLADAPFWSPAQAAFLRDEILEDADWAEVVDRLSLALRQGGTAV</sequence>
<dbReference type="Gene3D" id="1.10.10.1130">
    <property type="entry name" value="Uncharacterised protein PF10982, DUF2789"/>
    <property type="match status" value="1"/>
</dbReference>
<dbReference type="RefSeq" id="WP_102894683.1">
    <property type="nucleotide sequence ID" value="NZ_JAMOHU010000035.1"/>
</dbReference>
<reference evidence="1 2" key="1">
    <citation type="submission" date="2018-01" db="EMBL/GenBank/DDBJ databases">
        <title>Denitrification phenotypes of diverse strains of Pseudomonas stutzeri.</title>
        <authorList>
            <person name="Milligan D.A."/>
            <person name="Bergaust L."/>
            <person name="Bakken L.R."/>
            <person name="Frostegard A."/>
        </authorList>
    </citation>
    <scope>NUCLEOTIDE SEQUENCE [LARGE SCALE GENOMIC DNA]</scope>
    <source>
        <strain evidence="1 2">24a75</strain>
    </source>
</reference>
<dbReference type="Proteomes" id="UP000236023">
    <property type="component" value="Unassembled WGS sequence"/>
</dbReference>